<keyword evidence="2" id="KW-0805">Transcription regulation</keyword>
<dbReference type="SMART" id="SM00066">
    <property type="entry name" value="GAL4"/>
    <property type="match status" value="1"/>
</dbReference>
<dbReference type="PANTHER" id="PTHR37534:SF51">
    <property type="entry name" value="ACRIFLAVINE SENSITIVITY CONTROL PROTEIN ACR-2"/>
    <property type="match status" value="1"/>
</dbReference>
<dbReference type="Pfam" id="PF00172">
    <property type="entry name" value="Zn_clus"/>
    <property type="match status" value="1"/>
</dbReference>
<dbReference type="GO" id="GO:0045944">
    <property type="term" value="P:positive regulation of transcription by RNA polymerase II"/>
    <property type="evidence" value="ECO:0007669"/>
    <property type="project" value="TreeGrafter"/>
</dbReference>
<dbReference type="PANTHER" id="PTHR37534">
    <property type="entry name" value="TRANSCRIPTIONAL ACTIVATOR PROTEIN UGA3"/>
    <property type="match status" value="1"/>
</dbReference>
<dbReference type="OrthoDB" id="5380854at2759"/>
<dbReference type="GO" id="GO:0008270">
    <property type="term" value="F:zinc ion binding"/>
    <property type="evidence" value="ECO:0007669"/>
    <property type="project" value="InterPro"/>
</dbReference>
<sequence>MTDRAITKANPPRKACHTCRRRRVKCDLGSPTCKRCYTAGIDCLGYGKLILWVDGVASRGKMMGKSFDQQRPQDTTRGAMCHTRRQHELLRNSLFTARRQGTEAMTLPSALPDPFCHQFSPNVRFYLNHFFTVVTKDLVIYHEPNRKWNPFHALYQFTQGSPVLFYIIIAMSSYHLYNLVPIKDQVSNRLIDALSAKDKALRLLAVGLTDLNPSNSTVLLTASMLLLDFDLLESGRDTWCIHLDAAKRLVTSTSPSLLAVTATDDPEESSFRRWVITNIVLQDIVGSTLCGATSNCDLYGLFAQEVEIDESLRFAEANHYLSCPSEISKVIALASSIRTKSLEHSKLSEPNDTYVRLLASVQSFDPTDWVMQLQSLVPFDNCELRCCVGSAYKAAAALYISRMLPDEYLHNYSQEERDALVHEILELISCVPYESDLFKATIWPCYIAGAEATDPFVRLRVITHLQMVGKLIPWNTTYSALEALEAVWKRVDQSEFDNSAGSKNWLKAFLDLRQSIFAG</sequence>
<dbReference type="InterPro" id="IPR036864">
    <property type="entry name" value="Zn2-C6_fun-type_DNA-bd_sf"/>
</dbReference>
<name>A0A5N6U942_ASPAV</name>
<dbReference type="InterPro" id="IPR001138">
    <property type="entry name" value="Zn2Cys6_DnaBD"/>
</dbReference>
<evidence type="ECO:0000256" key="4">
    <source>
        <dbReference type="ARBA" id="ARBA00023163"/>
    </source>
</evidence>
<comment type="subcellular location">
    <subcellularLocation>
        <location evidence="1">Nucleus</location>
    </subcellularLocation>
</comment>
<gene>
    <name evidence="7" type="ORF">BDV25DRAFT_135179</name>
</gene>
<dbReference type="Gene3D" id="4.10.240.10">
    <property type="entry name" value="Zn(2)-C6 fungal-type DNA-binding domain"/>
    <property type="match status" value="1"/>
</dbReference>
<protein>
    <recommendedName>
        <fullName evidence="6">Zn(2)-C6 fungal-type domain-containing protein</fullName>
    </recommendedName>
</protein>
<organism evidence="7 8">
    <name type="scientific">Aspergillus avenaceus</name>
    <dbReference type="NCBI Taxonomy" id="36643"/>
    <lineage>
        <taxon>Eukaryota</taxon>
        <taxon>Fungi</taxon>
        <taxon>Dikarya</taxon>
        <taxon>Ascomycota</taxon>
        <taxon>Pezizomycotina</taxon>
        <taxon>Eurotiomycetes</taxon>
        <taxon>Eurotiomycetidae</taxon>
        <taxon>Eurotiales</taxon>
        <taxon>Aspergillaceae</taxon>
        <taxon>Aspergillus</taxon>
        <taxon>Aspergillus subgen. Circumdati</taxon>
    </lineage>
</organism>
<proteinExistence type="predicted"/>
<dbReference type="EMBL" id="ML742024">
    <property type="protein sequence ID" value="KAE8155134.1"/>
    <property type="molecule type" value="Genomic_DNA"/>
</dbReference>
<reference evidence="7 8" key="1">
    <citation type="submission" date="2019-04" db="EMBL/GenBank/DDBJ databases">
        <title>Friends and foes A comparative genomics study of 23 Aspergillus species from section Flavi.</title>
        <authorList>
            <consortium name="DOE Joint Genome Institute"/>
            <person name="Kjaerbolling I."/>
            <person name="Vesth T."/>
            <person name="Frisvad J.C."/>
            <person name="Nybo J.L."/>
            <person name="Theobald S."/>
            <person name="Kildgaard S."/>
            <person name="Isbrandt T."/>
            <person name="Kuo A."/>
            <person name="Sato A."/>
            <person name="Lyhne E.K."/>
            <person name="Kogle M.E."/>
            <person name="Wiebenga A."/>
            <person name="Kun R.S."/>
            <person name="Lubbers R.J."/>
            <person name="Makela M.R."/>
            <person name="Barry K."/>
            <person name="Chovatia M."/>
            <person name="Clum A."/>
            <person name="Daum C."/>
            <person name="Haridas S."/>
            <person name="He G."/>
            <person name="LaButti K."/>
            <person name="Lipzen A."/>
            <person name="Mondo S."/>
            <person name="Riley R."/>
            <person name="Salamov A."/>
            <person name="Simmons B.A."/>
            <person name="Magnuson J.K."/>
            <person name="Henrissat B."/>
            <person name="Mortensen U.H."/>
            <person name="Larsen T.O."/>
            <person name="Devries R.P."/>
            <person name="Grigoriev I.V."/>
            <person name="Machida M."/>
            <person name="Baker S.E."/>
            <person name="Andersen M.R."/>
        </authorList>
    </citation>
    <scope>NUCLEOTIDE SEQUENCE [LARGE SCALE GENOMIC DNA]</scope>
    <source>
        <strain evidence="7 8">IBT 18842</strain>
    </source>
</reference>
<dbReference type="CDD" id="cd00067">
    <property type="entry name" value="GAL4"/>
    <property type="match status" value="1"/>
</dbReference>
<evidence type="ECO:0000256" key="3">
    <source>
        <dbReference type="ARBA" id="ARBA00023125"/>
    </source>
</evidence>
<dbReference type="GO" id="GO:0000976">
    <property type="term" value="F:transcription cis-regulatory region binding"/>
    <property type="evidence" value="ECO:0007669"/>
    <property type="project" value="TreeGrafter"/>
</dbReference>
<keyword evidence="4" id="KW-0804">Transcription</keyword>
<dbReference type="AlphaFoldDB" id="A0A5N6U942"/>
<accession>A0A5N6U942</accession>
<dbReference type="GO" id="GO:0005634">
    <property type="term" value="C:nucleus"/>
    <property type="evidence" value="ECO:0007669"/>
    <property type="project" value="UniProtKB-SubCell"/>
</dbReference>
<feature type="domain" description="Zn(2)-C6 fungal-type" evidence="6">
    <location>
        <begin position="15"/>
        <end position="43"/>
    </location>
</feature>
<dbReference type="InterPro" id="IPR021858">
    <property type="entry name" value="Fun_TF"/>
</dbReference>
<keyword evidence="5" id="KW-0539">Nucleus</keyword>
<keyword evidence="3" id="KW-0238">DNA-binding</keyword>
<dbReference type="GO" id="GO:0000981">
    <property type="term" value="F:DNA-binding transcription factor activity, RNA polymerase II-specific"/>
    <property type="evidence" value="ECO:0007669"/>
    <property type="project" value="InterPro"/>
</dbReference>
<evidence type="ECO:0000256" key="5">
    <source>
        <dbReference type="ARBA" id="ARBA00023242"/>
    </source>
</evidence>
<dbReference type="Pfam" id="PF11951">
    <property type="entry name" value="Fungal_trans_2"/>
    <property type="match status" value="1"/>
</dbReference>
<evidence type="ECO:0000259" key="6">
    <source>
        <dbReference type="PROSITE" id="PS50048"/>
    </source>
</evidence>
<dbReference type="PROSITE" id="PS50048">
    <property type="entry name" value="ZN2_CY6_FUNGAL_2"/>
    <property type="match status" value="1"/>
</dbReference>
<dbReference type="Proteomes" id="UP000325780">
    <property type="component" value="Unassembled WGS sequence"/>
</dbReference>
<keyword evidence="8" id="KW-1185">Reference proteome</keyword>
<evidence type="ECO:0000313" key="8">
    <source>
        <dbReference type="Proteomes" id="UP000325780"/>
    </source>
</evidence>
<evidence type="ECO:0000256" key="1">
    <source>
        <dbReference type="ARBA" id="ARBA00004123"/>
    </source>
</evidence>
<dbReference type="SUPFAM" id="SSF57701">
    <property type="entry name" value="Zn2/Cys6 DNA-binding domain"/>
    <property type="match status" value="1"/>
</dbReference>
<evidence type="ECO:0000256" key="2">
    <source>
        <dbReference type="ARBA" id="ARBA00023015"/>
    </source>
</evidence>
<dbReference type="PROSITE" id="PS00463">
    <property type="entry name" value="ZN2_CY6_FUNGAL_1"/>
    <property type="match status" value="1"/>
</dbReference>
<evidence type="ECO:0000313" key="7">
    <source>
        <dbReference type="EMBL" id="KAE8155134.1"/>
    </source>
</evidence>